<keyword evidence="1" id="KW-0472">Membrane</keyword>
<evidence type="ECO:0000313" key="2">
    <source>
        <dbReference type="EMBL" id="MFC7126728.1"/>
    </source>
</evidence>
<dbReference type="Pfam" id="PF01889">
    <property type="entry name" value="DUF63"/>
    <property type="match status" value="1"/>
</dbReference>
<keyword evidence="1" id="KW-1133">Transmembrane helix</keyword>
<evidence type="ECO:0000313" key="3">
    <source>
        <dbReference type="Proteomes" id="UP001596414"/>
    </source>
</evidence>
<feature type="transmembrane region" description="Helical" evidence="1">
    <location>
        <begin position="145"/>
        <end position="166"/>
    </location>
</feature>
<feature type="transmembrane region" description="Helical" evidence="1">
    <location>
        <begin position="229"/>
        <end position="248"/>
    </location>
</feature>
<name>A0ABD5X6A7_9EURY</name>
<dbReference type="AlphaFoldDB" id="A0ABD5X6A7"/>
<protein>
    <submittedName>
        <fullName evidence="2">DUF63 family protein</fullName>
    </submittedName>
</protein>
<feature type="transmembrane region" description="Helical" evidence="1">
    <location>
        <begin position="114"/>
        <end position="133"/>
    </location>
</feature>
<dbReference type="RefSeq" id="WP_267637458.1">
    <property type="nucleotide sequence ID" value="NZ_JAODIY010000009.1"/>
</dbReference>
<feature type="transmembrane region" description="Helical" evidence="1">
    <location>
        <begin position="82"/>
        <end position="102"/>
    </location>
</feature>
<dbReference type="PANTHER" id="PTHR40700">
    <property type="entry name" value="HYPOTHETICAL MEMBRANE PROTEIN, CONSERVED, DUF63 FAMILY"/>
    <property type="match status" value="1"/>
</dbReference>
<organism evidence="2 3">
    <name type="scientific">Halovenus rubra</name>
    <dbReference type="NCBI Taxonomy" id="869890"/>
    <lineage>
        <taxon>Archaea</taxon>
        <taxon>Methanobacteriati</taxon>
        <taxon>Methanobacteriota</taxon>
        <taxon>Stenosarchaea group</taxon>
        <taxon>Halobacteria</taxon>
        <taxon>Halobacteriales</taxon>
        <taxon>Haloarculaceae</taxon>
        <taxon>Halovenus</taxon>
    </lineage>
</organism>
<feature type="transmembrane region" description="Helical" evidence="1">
    <location>
        <begin position="12"/>
        <end position="33"/>
    </location>
</feature>
<feature type="transmembrane region" description="Helical" evidence="1">
    <location>
        <begin position="45"/>
        <end position="62"/>
    </location>
</feature>
<proteinExistence type="predicted"/>
<accession>A0ABD5X6A7</accession>
<dbReference type="PANTHER" id="PTHR40700:SF1">
    <property type="entry name" value="DUF63 DOMAIN-CONTAINING PROTEIN"/>
    <property type="match status" value="1"/>
</dbReference>
<dbReference type="EMBL" id="JBHSZQ010000047">
    <property type="protein sequence ID" value="MFC7126728.1"/>
    <property type="molecule type" value="Genomic_DNA"/>
</dbReference>
<dbReference type="Proteomes" id="UP001596414">
    <property type="component" value="Unassembled WGS sequence"/>
</dbReference>
<sequence>MTAPFADFALPSLVQSAALLVSSGFIVAFLFAIRPPINQRLVLSFLPWMIAGSVLHVFYQIGEIFQVRIYPPDVAPLFGAPAVYLTTFVGMGIVWIMSTIIVPSSQLRKRVPQYLSATGLGVAIPLVALVFWQGLDPAVSPMEPLWPMLGLLLSLVFTAVVYFGIGAWRTYILARAKYVGGLVIFAHMFDAVTTAIGVDVLDAGERSAIPRAILDFSSGLPTADLLGSGWLFVIFKTFLASAIVIYFSRGIKDNETSTNLLFAFVAALGFGPATHNFFLFILSP</sequence>
<feature type="transmembrane region" description="Helical" evidence="1">
    <location>
        <begin position="260"/>
        <end position="282"/>
    </location>
</feature>
<gene>
    <name evidence="2" type="ORF">ACFQJ7_11950</name>
</gene>
<evidence type="ECO:0000256" key="1">
    <source>
        <dbReference type="SAM" id="Phobius"/>
    </source>
</evidence>
<dbReference type="InterPro" id="IPR002749">
    <property type="entry name" value="DUF63"/>
</dbReference>
<keyword evidence="1" id="KW-0812">Transmembrane</keyword>
<reference evidence="2 3" key="1">
    <citation type="journal article" date="2014" name="Int. J. Syst. Evol. Microbiol.">
        <title>Complete genome sequence of Corynebacterium casei LMG S-19264T (=DSM 44701T), isolated from a smear-ripened cheese.</title>
        <authorList>
            <consortium name="US DOE Joint Genome Institute (JGI-PGF)"/>
            <person name="Walter F."/>
            <person name="Albersmeier A."/>
            <person name="Kalinowski J."/>
            <person name="Ruckert C."/>
        </authorList>
    </citation>
    <scope>NUCLEOTIDE SEQUENCE [LARGE SCALE GENOMIC DNA]</scope>
    <source>
        <strain evidence="2 3">CGMCC 4.7215</strain>
    </source>
</reference>
<comment type="caution">
    <text evidence="2">The sequence shown here is derived from an EMBL/GenBank/DDBJ whole genome shotgun (WGS) entry which is preliminary data.</text>
</comment>
<feature type="transmembrane region" description="Helical" evidence="1">
    <location>
        <begin position="178"/>
        <end position="198"/>
    </location>
</feature>